<dbReference type="RefSeq" id="WP_114077049.1">
    <property type="nucleotide sequence ID" value="NZ_CP030918.1"/>
</dbReference>
<reference evidence="3" key="1">
    <citation type="submission" date="2018-07" db="EMBL/GenBank/DDBJ databases">
        <title>Genome sequencing of Paracoccus sp. SC2-6.</title>
        <authorList>
            <person name="Heo J."/>
            <person name="Kim S.-J."/>
            <person name="Kwon S.-W."/>
        </authorList>
    </citation>
    <scope>NUCLEOTIDE SEQUENCE [LARGE SCALE GENOMIC DNA]</scope>
    <source>
        <strain evidence="3">SC2-6</strain>
    </source>
</reference>
<dbReference type="EMBL" id="CP030918">
    <property type="protein sequence ID" value="AXC50732.1"/>
    <property type="molecule type" value="Genomic_DNA"/>
</dbReference>
<proteinExistence type="predicted"/>
<keyword evidence="1" id="KW-0732">Signal</keyword>
<evidence type="ECO:0000313" key="2">
    <source>
        <dbReference type="EMBL" id="AXC50732.1"/>
    </source>
</evidence>
<gene>
    <name evidence="2" type="ORF">DRW48_14525</name>
</gene>
<feature type="chain" id="PRO_5016699281" evidence="1">
    <location>
        <begin position="29"/>
        <end position="131"/>
    </location>
</feature>
<keyword evidence="3" id="KW-1185">Reference proteome</keyword>
<dbReference type="AlphaFoldDB" id="A0A344PMX7"/>
<dbReference type="OrthoDB" id="7667742at2"/>
<evidence type="ECO:0000313" key="3">
    <source>
        <dbReference type="Proteomes" id="UP000252023"/>
    </source>
</evidence>
<dbReference type="Proteomes" id="UP000252023">
    <property type="component" value="Chromosome"/>
</dbReference>
<sequence length="131" mass="13644">MKRFTDRRMVLMAAGTAAAAAVAGSVAAQTADIRGTVEYEGGIEIPKGQLVIYVEGPAPENARVPDNAARVESDGGAKKVEFSVPAVARTAAPAQEVVARLERADGWLLARGSATLTADAPVQIVLYTAMY</sequence>
<protein>
    <submittedName>
        <fullName evidence="2">Uncharacterized protein</fullName>
    </submittedName>
</protein>
<organism evidence="2 3">
    <name type="scientific">Paracoccus suum</name>
    <dbReference type="NCBI Taxonomy" id="2259340"/>
    <lineage>
        <taxon>Bacteria</taxon>
        <taxon>Pseudomonadati</taxon>
        <taxon>Pseudomonadota</taxon>
        <taxon>Alphaproteobacteria</taxon>
        <taxon>Rhodobacterales</taxon>
        <taxon>Paracoccaceae</taxon>
        <taxon>Paracoccus</taxon>
    </lineage>
</organism>
<accession>A0A344PMX7</accession>
<feature type="signal peptide" evidence="1">
    <location>
        <begin position="1"/>
        <end position="28"/>
    </location>
</feature>
<dbReference type="KEGG" id="pars:DRW48_14525"/>
<evidence type="ECO:0000256" key="1">
    <source>
        <dbReference type="SAM" id="SignalP"/>
    </source>
</evidence>
<name>A0A344PMX7_9RHOB</name>
<dbReference type="InterPro" id="IPR006311">
    <property type="entry name" value="TAT_signal"/>
</dbReference>
<dbReference type="PROSITE" id="PS51318">
    <property type="entry name" value="TAT"/>
    <property type="match status" value="1"/>
</dbReference>